<dbReference type="VEuPathDB" id="FungiDB:SDRG_04461"/>
<feature type="transmembrane region" description="Helical" evidence="10">
    <location>
        <begin position="1182"/>
        <end position="1202"/>
    </location>
</feature>
<keyword evidence="5 7" id="KW-0040">ANK repeat</keyword>
<feature type="transmembrane region" description="Helical" evidence="10">
    <location>
        <begin position="998"/>
        <end position="1015"/>
    </location>
</feature>
<dbReference type="STRING" id="1156394.T0QTK9"/>
<dbReference type="GO" id="GO:0016020">
    <property type="term" value="C:membrane"/>
    <property type="evidence" value="ECO:0007669"/>
    <property type="project" value="UniProtKB-SubCell"/>
</dbReference>
<evidence type="ECO:0000313" key="13">
    <source>
        <dbReference type="Proteomes" id="UP000030762"/>
    </source>
</evidence>
<feature type="repeat" description="ANK" evidence="7">
    <location>
        <begin position="647"/>
        <end position="673"/>
    </location>
</feature>
<feature type="repeat" description="ANK" evidence="7">
    <location>
        <begin position="803"/>
        <end position="835"/>
    </location>
</feature>
<feature type="coiled-coil region" evidence="8">
    <location>
        <begin position="1551"/>
        <end position="1578"/>
    </location>
</feature>
<feature type="repeat" description="ANK" evidence="7">
    <location>
        <begin position="165"/>
        <end position="191"/>
    </location>
</feature>
<evidence type="ECO:0000256" key="8">
    <source>
        <dbReference type="SAM" id="Coils"/>
    </source>
</evidence>
<dbReference type="EMBL" id="JH767142">
    <property type="protein sequence ID" value="EQC38031.1"/>
    <property type="molecule type" value="Genomic_DNA"/>
</dbReference>
<keyword evidence="6 10" id="KW-0472">Membrane</keyword>
<feature type="transmembrane region" description="Helical" evidence="10">
    <location>
        <begin position="1027"/>
        <end position="1048"/>
    </location>
</feature>
<feature type="region of interest" description="Disordered" evidence="9">
    <location>
        <begin position="1"/>
        <end position="56"/>
    </location>
</feature>
<dbReference type="SUPFAM" id="SSF48403">
    <property type="entry name" value="Ankyrin repeat"/>
    <property type="match status" value="2"/>
</dbReference>
<dbReference type="InterPro" id="IPR051165">
    <property type="entry name" value="Multifunctional_ANK_Repeat"/>
</dbReference>
<dbReference type="OrthoDB" id="539213at2759"/>
<feature type="transmembrane region" description="Helical" evidence="10">
    <location>
        <begin position="1147"/>
        <end position="1170"/>
    </location>
</feature>
<dbReference type="GeneID" id="19945188"/>
<organism evidence="12 13">
    <name type="scientific">Saprolegnia diclina (strain VS20)</name>
    <dbReference type="NCBI Taxonomy" id="1156394"/>
    <lineage>
        <taxon>Eukaryota</taxon>
        <taxon>Sar</taxon>
        <taxon>Stramenopiles</taxon>
        <taxon>Oomycota</taxon>
        <taxon>Saprolegniomycetes</taxon>
        <taxon>Saprolegniales</taxon>
        <taxon>Saprolegniaceae</taxon>
        <taxon>Saprolegnia</taxon>
    </lineage>
</organism>
<dbReference type="InParanoid" id="T0QTK9"/>
<protein>
    <recommendedName>
        <fullName evidence="11">Ion transport domain-containing protein</fullName>
    </recommendedName>
</protein>
<keyword evidence="13" id="KW-1185">Reference proteome</keyword>
<evidence type="ECO:0000313" key="12">
    <source>
        <dbReference type="EMBL" id="EQC38031.1"/>
    </source>
</evidence>
<sequence>MQASMLASSPAGYGSLRTEDHSTDVMMNLETLSDTPDAVDEDEEDDDEEDPDEFNDVPMVDLVFDGKIMVVKYRLENRLYTETDLLSTHYDLSVLAAAACLGYNELVELVLQHTNYRLLDQYASDPIIQAMENNHTRVVQTLLSTIGHEMDLSSILNYECKPLAHVAAEKGFNEILEMLVAAGAPIDAVDAAVDESRSETALHYAARAGNVRGVEILLDAHASINAVSADGKTAVAVAATECDDDDSAKAVLDLLFMGEATIDLSENDDGAGRRVLLEAEAHLRATCPVHCMVRNGDEAKLLRWLRDANAAVMLAPHRWEGQYRQGAEWHPLGLTVNVVALPHEGCYRFFGSDADDVGPFTVIGEWSGDAIEATKAYELQSVEYRGDIDVTSGVWRGDWMAGNSQDQFSLTLSLQRCPACKENWVPNRDEPCLSCLPDGYNADVSFDTIEEQRLRLEEVQERIAAEILHKDTWGRTAVMCAAAQGRASLLRVLLRFCRAQALEYTDNDGKTALDHALSRKLVCKHNVEHKSNQATLECIELLVASSKTPVDPSRISAALTYKREQGRACAGDCIATRHEVSLSELAQQYEWDRLAMHLMTPVTSTILNKRDTEGKAVLHYIASAGKSDILVMLLEQPHLDVKLPTLDGEYALLLAARANRVKCVRMLLHAGADPLELITTEHVDYANFCKAPLGLLNDSSALYLLQAKHELKQQYPLYYLARVKDVAQASVHYAAQQSAVHVAVKAELPTSILAEIIDQSIHDVNAQDKHDETPLMVATRLGLPGHVQVLLANHADVDAVNNRRQSALMMAAKGGHIAIVAMLLENLADVALRDSKDETVLEKLETYIATHLKAMPLEALMKHPHVKIRDAIKSEIRERQTSAEYRAKLAKSLSDVNVETAFRLNGFAKAINCSPELGVTFLNDCVSMNRHDVLFSHLDYVYGKHVTGSALHALLNMETDDPDLIFEAKSKCFEHVTMQRVLEIKWELFGQRTFLEMLFMYLVLLVSMTISAVLFRDEDAMASLHATSFEVLLGVLAVSLASVGYVAAQALRPRTFWRLARFHYDGSLDFDPELDIPDLERHKATAKRHLKLGVAIGTLLLAGLLVGLLAATSTVSSFPVFNNVVLAGTAIYFVVNEYQEARNGLAVYLASTINVIQVSMYMLILVVFLPMQLNWLDTPAQIEIAVGSGITLTLWILSLQFLEVEASASYLLPMLTGLLKDLWNFFLFFGVFQIGITVTFFQLYKATEDDGFNSLSGSFLTSYFVAFGQVPMDSMKSFTNDETKAIDGYDWILYIFAVVMIMAHSALVVFFLLNLLVANMNKTVDGGLEKAKTEALAAYAQCILRLEEAMHYSNEETQELIYFIPPTPTSDGKLNPIFHFAMPKSHYGITAEAEDAIASHKAQQTSWVDTANDVATQIQDAFTAFENGLLDVDHFADANAAAVFAADLSEIARTRTLLENVQTAMRKSRGQQNRKELLSRFQKIATKDMADLAKKLRQLWLRSEGDHARCVLVYELAHHATMTDELHALQARVVNAFEAAKTTVDADVANKEATTDRLAALETQLAEMQARIALSNEQAMATMTAQFQTLLTAMTANQ</sequence>
<keyword evidence="4 10" id="KW-1133">Transmembrane helix</keyword>
<evidence type="ECO:0000256" key="7">
    <source>
        <dbReference type="PROSITE-ProRule" id="PRU00023"/>
    </source>
</evidence>
<keyword evidence="3" id="KW-0677">Repeat</keyword>
<comment type="subcellular location">
    <subcellularLocation>
        <location evidence="1">Membrane</location>
        <topology evidence="1">Multi-pass membrane protein</topology>
    </subcellularLocation>
</comment>
<keyword evidence="2 10" id="KW-0812">Transmembrane</keyword>
<dbReference type="RefSeq" id="XP_008608358.1">
    <property type="nucleotide sequence ID" value="XM_008610136.1"/>
</dbReference>
<feature type="transmembrane region" description="Helical" evidence="10">
    <location>
        <begin position="1291"/>
        <end position="1313"/>
    </location>
</feature>
<evidence type="ECO:0000256" key="3">
    <source>
        <dbReference type="ARBA" id="ARBA00022737"/>
    </source>
</evidence>
<feature type="domain" description="Ion transport" evidence="11">
    <location>
        <begin position="1143"/>
        <end position="1325"/>
    </location>
</feature>
<dbReference type="PANTHER" id="PTHR24123:SF33">
    <property type="entry name" value="PROTEIN HOS4"/>
    <property type="match status" value="1"/>
</dbReference>
<evidence type="ECO:0000256" key="4">
    <source>
        <dbReference type="ARBA" id="ARBA00022989"/>
    </source>
</evidence>
<feature type="repeat" description="ANK" evidence="7">
    <location>
        <begin position="197"/>
        <end position="229"/>
    </location>
</feature>
<reference evidence="12 13" key="1">
    <citation type="submission" date="2012-04" db="EMBL/GenBank/DDBJ databases">
        <title>The Genome Sequence of Saprolegnia declina VS20.</title>
        <authorList>
            <consortium name="The Broad Institute Genome Sequencing Platform"/>
            <person name="Russ C."/>
            <person name="Nusbaum C."/>
            <person name="Tyler B."/>
            <person name="van West P."/>
            <person name="Dieguez-Uribeondo J."/>
            <person name="de Bruijn I."/>
            <person name="Tripathy S."/>
            <person name="Jiang R."/>
            <person name="Young S.K."/>
            <person name="Zeng Q."/>
            <person name="Gargeya S."/>
            <person name="Fitzgerald M."/>
            <person name="Haas B."/>
            <person name="Abouelleil A."/>
            <person name="Alvarado L."/>
            <person name="Arachchi H.M."/>
            <person name="Berlin A."/>
            <person name="Chapman S.B."/>
            <person name="Goldberg J."/>
            <person name="Griggs A."/>
            <person name="Gujja S."/>
            <person name="Hansen M."/>
            <person name="Howarth C."/>
            <person name="Imamovic A."/>
            <person name="Larimer J."/>
            <person name="McCowen C."/>
            <person name="Montmayeur A."/>
            <person name="Murphy C."/>
            <person name="Neiman D."/>
            <person name="Pearson M."/>
            <person name="Priest M."/>
            <person name="Roberts A."/>
            <person name="Saif S."/>
            <person name="Shea T."/>
            <person name="Sisk P."/>
            <person name="Sykes S."/>
            <person name="Wortman J."/>
            <person name="Nusbaum C."/>
            <person name="Birren B."/>
        </authorList>
    </citation>
    <scope>NUCLEOTIDE SEQUENCE [LARGE SCALE GENOMIC DNA]</scope>
    <source>
        <strain evidence="12 13">VS20</strain>
    </source>
</reference>
<dbReference type="InterPro" id="IPR036770">
    <property type="entry name" value="Ankyrin_rpt-contain_sf"/>
</dbReference>
<evidence type="ECO:0000256" key="9">
    <source>
        <dbReference type="SAM" id="MobiDB-lite"/>
    </source>
</evidence>
<feature type="repeat" description="ANK" evidence="7">
    <location>
        <begin position="770"/>
        <end position="802"/>
    </location>
</feature>
<dbReference type="Gene3D" id="1.25.40.20">
    <property type="entry name" value="Ankyrin repeat-containing domain"/>
    <property type="match status" value="4"/>
</dbReference>
<evidence type="ECO:0000256" key="6">
    <source>
        <dbReference type="ARBA" id="ARBA00023136"/>
    </source>
</evidence>
<accession>T0QTK9</accession>
<dbReference type="SMART" id="SM00248">
    <property type="entry name" value="ANK"/>
    <property type="match status" value="12"/>
</dbReference>
<dbReference type="eggNOG" id="KOG4177">
    <property type="taxonomic scope" value="Eukaryota"/>
</dbReference>
<dbReference type="PROSITE" id="PS50088">
    <property type="entry name" value="ANK_REPEAT"/>
    <property type="match status" value="5"/>
</dbReference>
<feature type="transmembrane region" description="Helical" evidence="10">
    <location>
        <begin position="1251"/>
        <end position="1271"/>
    </location>
</feature>
<evidence type="ECO:0000256" key="2">
    <source>
        <dbReference type="ARBA" id="ARBA00022692"/>
    </source>
</evidence>
<dbReference type="PANTHER" id="PTHR24123">
    <property type="entry name" value="ANKYRIN REPEAT-CONTAINING"/>
    <property type="match status" value="1"/>
</dbReference>
<feature type="compositionally biased region" description="Acidic residues" evidence="9">
    <location>
        <begin position="37"/>
        <end position="55"/>
    </location>
</feature>
<name>T0QTK9_SAPDV</name>
<dbReference type="InterPro" id="IPR002110">
    <property type="entry name" value="Ankyrin_rpt"/>
</dbReference>
<dbReference type="InterPro" id="IPR005821">
    <property type="entry name" value="Ion_trans_dom"/>
</dbReference>
<evidence type="ECO:0000256" key="10">
    <source>
        <dbReference type="SAM" id="Phobius"/>
    </source>
</evidence>
<dbReference type="GO" id="GO:0005216">
    <property type="term" value="F:monoatomic ion channel activity"/>
    <property type="evidence" value="ECO:0007669"/>
    <property type="project" value="InterPro"/>
</dbReference>
<dbReference type="PROSITE" id="PS50297">
    <property type="entry name" value="ANK_REP_REGION"/>
    <property type="match status" value="3"/>
</dbReference>
<gene>
    <name evidence="12" type="ORF">SDRG_04461</name>
</gene>
<evidence type="ECO:0000256" key="5">
    <source>
        <dbReference type="ARBA" id="ARBA00023043"/>
    </source>
</evidence>
<evidence type="ECO:0000256" key="1">
    <source>
        <dbReference type="ARBA" id="ARBA00004141"/>
    </source>
</evidence>
<evidence type="ECO:0000259" key="11">
    <source>
        <dbReference type="Pfam" id="PF00520"/>
    </source>
</evidence>
<feature type="transmembrane region" description="Helical" evidence="10">
    <location>
        <begin position="1222"/>
        <end position="1244"/>
    </location>
</feature>
<dbReference type="eggNOG" id="KOG0502">
    <property type="taxonomic scope" value="Eukaryota"/>
</dbReference>
<proteinExistence type="predicted"/>
<dbReference type="Proteomes" id="UP000030762">
    <property type="component" value="Unassembled WGS sequence"/>
</dbReference>
<feature type="transmembrane region" description="Helical" evidence="10">
    <location>
        <begin position="1118"/>
        <end position="1135"/>
    </location>
</feature>
<feature type="transmembrane region" description="Helical" evidence="10">
    <location>
        <begin position="1092"/>
        <end position="1111"/>
    </location>
</feature>
<dbReference type="Pfam" id="PF12796">
    <property type="entry name" value="Ank_2"/>
    <property type="match status" value="3"/>
</dbReference>
<dbReference type="Pfam" id="PF00520">
    <property type="entry name" value="Ion_trans"/>
    <property type="match status" value="1"/>
</dbReference>
<keyword evidence="8" id="KW-0175">Coiled coil</keyword>